<accession>A0A9Q8CJT0</accession>
<keyword evidence="3" id="KW-1185">Reference proteome</keyword>
<evidence type="ECO:0000313" key="2">
    <source>
        <dbReference type="EMBL" id="TDL96650.1"/>
    </source>
</evidence>
<dbReference type="AlphaFoldDB" id="A0A9Q8CJT0"/>
<comment type="caution">
    <text evidence="2">The sequence shown here is derived from an EMBL/GenBank/DDBJ whole genome shotgun (WGS) entry which is preliminary data.</text>
</comment>
<name>A0A9Q8CJT0_9STAP</name>
<keyword evidence="1" id="KW-0238">DNA-binding</keyword>
<dbReference type="CDD" id="cd00090">
    <property type="entry name" value="HTH_ARSR"/>
    <property type="match status" value="1"/>
</dbReference>
<protein>
    <submittedName>
        <fullName evidence="2">ArsR family transcriptional regulator</fullName>
    </submittedName>
</protein>
<dbReference type="InterPro" id="IPR036390">
    <property type="entry name" value="WH_DNA-bd_sf"/>
</dbReference>
<gene>
    <name evidence="2" type="ORF">ERX40_09865</name>
</gene>
<evidence type="ECO:0000313" key="3">
    <source>
        <dbReference type="Proteomes" id="UP000295280"/>
    </source>
</evidence>
<organism evidence="2 3">
    <name type="scientific">Macrococcus carouselicus</name>
    <dbReference type="NCBI Taxonomy" id="69969"/>
    <lineage>
        <taxon>Bacteria</taxon>
        <taxon>Bacillati</taxon>
        <taxon>Bacillota</taxon>
        <taxon>Bacilli</taxon>
        <taxon>Bacillales</taxon>
        <taxon>Staphylococcaceae</taxon>
        <taxon>Macrococcus</taxon>
    </lineage>
</organism>
<evidence type="ECO:0000256" key="1">
    <source>
        <dbReference type="ARBA" id="ARBA00023125"/>
    </source>
</evidence>
<dbReference type="Gene3D" id="1.10.10.10">
    <property type="entry name" value="Winged helix-like DNA-binding domain superfamily/Winged helix DNA-binding domain"/>
    <property type="match status" value="1"/>
</dbReference>
<dbReference type="InterPro" id="IPR036388">
    <property type="entry name" value="WH-like_DNA-bd_sf"/>
</dbReference>
<dbReference type="OrthoDB" id="1691727at2"/>
<dbReference type="Proteomes" id="UP000295280">
    <property type="component" value="Unassembled WGS sequence"/>
</dbReference>
<dbReference type="PANTHER" id="PTHR38600">
    <property type="entry name" value="TRANSCRIPTIONAL REGULATORY PROTEIN"/>
    <property type="match status" value="1"/>
</dbReference>
<dbReference type="InterPro" id="IPR011991">
    <property type="entry name" value="ArsR-like_HTH"/>
</dbReference>
<proteinExistence type="predicted"/>
<dbReference type="SUPFAM" id="SSF46785">
    <property type="entry name" value="Winged helix' DNA-binding domain"/>
    <property type="match status" value="1"/>
</dbReference>
<reference evidence="2 3" key="1">
    <citation type="submission" date="2019-01" db="EMBL/GenBank/DDBJ databases">
        <title>Draft genome sequences of the type strains of six Macrococcus species.</title>
        <authorList>
            <person name="Mazhar S."/>
            <person name="Altermann E."/>
            <person name="Hill C."/>
            <person name="Mcauliffe O."/>
        </authorList>
    </citation>
    <scope>NUCLEOTIDE SEQUENCE [LARGE SCALE GENOMIC DNA]</scope>
    <source>
        <strain evidence="2 3">ATCC 51828</strain>
    </source>
</reference>
<dbReference type="GO" id="GO:0003677">
    <property type="term" value="F:DNA binding"/>
    <property type="evidence" value="ECO:0007669"/>
    <property type="project" value="UniProtKB-KW"/>
</dbReference>
<dbReference type="EMBL" id="SCWD01000005">
    <property type="protein sequence ID" value="TDL96650.1"/>
    <property type="molecule type" value="Genomic_DNA"/>
</dbReference>
<sequence length="156" mass="18172">MQDILLIDNLAQLKCISDPFRIKLLECLYTTPKTGQQLADELEIPRAKIHYHLREMEKYGFIEIVKTEQKISIIQKFYAPTAEEFIPAPYLLQFHTDSQTTDKSEKTSKSSAKELKLQIDKNELPQFKKELKKYLKKASSKSADSHYEVHIEPVDK</sequence>
<dbReference type="PANTHER" id="PTHR38600:SF2">
    <property type="entry name" value="SLL0088 PROTEIN"/>
    <property type="match status" value="1"/>
</dbReference>
<dbReference type="RefSeq" id="WP_133418333.1">
    <property type="nucleotide sequence ID" value="NZ_SCWD01000005.1"/>
</dbReference>
<dbReference type="Pfam" id="PF12840">
    <property type="entry name" value="HTH_20"/>
    <property type="match status" value="1"/>
</dbReference>